<dbReference type="PANTHER" id="PTHR45655:SF13">
    <property type="entry name" value="SOLUBLE GUANYLATE CYCLASE GCY-32-RELATED"/>
    <property type="match status" value="1"/>
</dbReference>
<feature type="transmembrane region" description="Helical" evidence="6">
    <location>
        <begin position="29"/>
        <end position="53"/>
    </location>
</feature>
<evidence type="ECO:0008006" key="11">
    <source>
        <dbReference type="Google" id="ProtNLM"/>
    </source>
</evidence>
<proteinExistence type="predicted"/>
<dbReference type="PANTHER" id="PTHR45655">
    <property type="entry name" value="GUANYLATE CYCLASE SOLUBLE SUBUNIT BETA-2"/>
    <property type="match status" value="1"/>
</dbReference>
<dbReference type="CDD" id="cd07302">
    <property type="entry name" value="CHD"/>
    <property type="match status" value="1"/>
</dbReference>
<sequence length="566" mass="64137">SSNGALESVAPIEDEHEVARRHQDRRVCYILLILIIALITAMTAVATFAGLYVRRDEYANFVMQYNDSVVKVEYQFQYRLNLKRDSLMTFSSKITSQYGHIGSLQDVNRLQWEAYATADAWILGGNDSILIVPDPNTTWPDNRTVSFGIYSRDADNNVIIYDPGYEPHSKNYSDVFVPVWQIKPFEGNEREVMFNLHSEINRMQALDNMMMYAVPSLTAILQLEQDEDVTGPSSILFYPVLAAIDSAEVMGSVSLVFSWDTFFTMILPGYVKGMACVVHDSTGQMYKYTISGNDVKFMGKGDLDDTNYDDYKDDVEARLLFEGEDDGGKFITYTLVIYPSKEFEAQYITNEPVLDAVGILLIFLFTAGLFLLYDRLVDIRQQEICSESHGDSHTSSSVGGGTVTIRRSFSGSSSVRRNFKLKHIEKVMKGLTGTNQLYPHLCREQGVLDDEPIAELFHNTSIMFSDIVGFTKWSPERSPNEVFRLLEQIFWEFDEIAAKLNVFKLGTIGDCYIAVTGIPEPVQDHAVLDLARGEVALRVVRRYDQHCKQDGKHQPNEEDSSFRGDR</sequence>
<dbReference type="GO" id="GO:0003824">
    <property type="term" value="F:catalytic activity"/>
    <property type="evidence" value="ECO:0007669"/>
    <property type="project" value="UniProtKB-ARBA"/>
</dbReference>
<feature type="region of interest" description="Disordered" evidence="5">
    <location>
        <begin position="547"/>
        <end position="566"/>
    </location>
</feature>
<dbReference type="Pfam" id="PF03924">
    <property type="entry name" value="CHASE"/>
    <property type="match status" value="1"/>
</dbReference>
<feature type="domain" description="Guanylate cyclase" evidence="7">
    <location>
        <begin position="461"/>
        <end position="526"/>
    </location>
</feature>
<gene>
    <name evidence="9" type="ORF">ACHAXA_002904</name>
</gene>
<keyword evidence="3 6" id="KW-1133">Transmembrane helix</keyword>
<organism evidence="9 10">
    <name type="scientific">Cyclostephanos tholiformis</name>
    <dbReference type="NCBI Taxonomy" id="382380"/>
    <lineage>
        <taxon>Eukaryota</taxon>
        <taxon>Sar</taxon>
        <taxon>Stramenopiles</taxon>
        <taxon>Ochrophyta</taxon>
        <taxon>Bacillariophyta</taxon>
        <taxon>Coscinodiscophyceae</taxon>
        <taxon>Thalassiosirophycidae</taxon>
        <taxon>Stephanodiscales</taxon>
        <taxon>Stephanodiscaceae</taxon>
        <taxon>Cyclostephanos</taxon>
    </lineage>
</organism>
<evidence type="ECO:0000256" key="5">
    <source>
        <dbReference type="SAM" id="MobiDB-lite"/>
    </source>
</evidence>
<evidence type="ECO:0000313" key="9">
    <source>
        <dbReference type="EMBL" id="KAL3823563.1"/>
    </source>
</evidence>
<evidence type="ECO:0000256" key="2">
    <source>
        <dbReference type="ARBA" id="ARBA00022692"/>
    </source>
</evidence>
<dbReference type="Gene3D" id="3.30.70.1230">
    <property type="entry name" value="Nucleotide cyclase"/>
    <property type="match status" value="1"/>
</dbReference>
<dbReference type="PROSITE" id="PS50839">
    <property type="entry name" value="CHASE"/>
    <property type="match status" value="1"/>
</dbReference>
<dbReference type="EMBL" id="JALLPB020000034">
    <property type="protein sequence ID" value="KAL3823563.1"/>
    <property type="molecule type" value="Genomic_DNA"/>
</dbReference>
<dbReference type="InterPro" id="IPR029787">
    <property type="entry name" value="Nucleotide_cyclase"/>
</dbReference>
<comment type="caution">
    <text evidence="9">The sequence shown here is derived from an EMBL/GenBank/DDBJ whole genome shotgun (WGS) entry which is preliminary data.</text>
</comment>
<dbReference type="Pfam" id="PF00211">
    <property type="entry name" value="Guanylate_cyc"/>
    <property type="match status" value="1"/>
</dbReference>
<evidence type="ECO:0000256" key="1">
    <source>
        <dbReference type="ARBA" id="ARBA00004370"/>
    </source>
</evidence>
<dbReference type="InterPro" id="IPR042240">
    <property type="entry name" value="CHASE_sf"/>
</dbReference>
<comment type="subcellular location">
    <subcellularLocation>
        <location evidence="1">Membrane</location>
    </subcellularLocation>
</comment>
<dbReference type="GO" id="GO:0007165">
    <property type="term" value="P:signal transduction"/>
    <property type="evidence" value="ECO:0007669"/>
    <property type="project" value="UniProtKB-ARBA"/>
</dbReference>
<dbReference type="Proteomes" id="UP001530377">
    <property type="component" value="Unassembled WGS sequence"/>
</dbReference>
<dbReference type="AlphaFoldDB" id="A0ABD3SGS0"/>
<dbReference type="InterPro" id="IPR006189">
    <property type="entry name" value="CHASE_dom"/>
</dbReference>
<keyword evidence="4 6" id="KW-0472">Membrane</keyword>
<evidence type="ECO:0000256" key="4">
    <source>
        <dbReference type="ARBA" id="ARBA00023136"/>
    </source>
</evidence>
<dbReference type="InterPro" id="IPR001054">
    <property type="entry name" value="A/G_cyclase"/>
</dbReference>
<name>A0ABD3SGS0_9STRA</name>
<dbReference type="SUPFAM" id="SSF55073">
    <property type="entry name" value="Nucleotide cyclase"/>
    <property type="match status" value="1"/>
</dbReference>
<evidence type="ECO:0000256" key="6">
    <source>
        <dbReference type="SAM" id="Phobius"/>
    </source>
</evidence>
<dbReference type="PROSITE" id="PS50125">
    <property type="entry name" value="GUANYLATE_CYCLASE_2"/>
    <property type="match status" value="1"/>
</dbReference>
<evidence type="ECO:0000259" key="8">
    <source>
        <dbReference type="PROSITE" id="PS50839"/>
    </source>
</evidence>
<feature type="domain" description="CHASE" evidence="8">
    <location>
        <begin position="178"/>
        <end position="267"/>
    </location>
</feature>
<evidence type="ECO:0000256" key="3">
    <source>
        <dbReference type="ARBA" id="ARBA00022989"/>
    </source>
</evidence>
<dbReference type="Gene3D" id="3.30.450.350">
    <property type="entry name" value="CHASE domain"/>
    <property type="match status" value="1"/>
</dbReference>
<reference evidence="9 10" key="1">
    <citation type="submission" date="2024-10" db="EMBL/GenBank/DDBJ databases">
        <title>Updated reference genomes for cyclostephanoid diatoms.</title>
        <authorList>
            <person name="Roberts W.R."/>
            <person name="Alverson A.J."/>
        </authorList>
    </citation>
    <scope>NUCLEOTIDE SEQUENCE [LARGE SCALE GENOMIC DNA]</scope>
    <source>
        <strain evidence="9 10">AJA228-03</strain>
    </source>
</reference>
<protein>
    <recommendedName>
        <fullName evidence="11">Guanylate cyclase domain-containing protein</fullName>
    </recommendedName>
</protein>
<keyword evidence="2 6" id="KW-0812">Transmembrane</keyword>
<keyword evidence="10" id="KW-1185">Reference proteome</keyword>
<evidence type="ECO:0000259" key="7">
    <source>
        <dbReference type="PROSITE" id="PS50125"/>
    </source>
</evidence>
<accession>A0ABD3SGS0</accession>
<evidence type="ECO:0000313" key="10">
    <source>
        <dbReference type="Proteomes" id="UP001530377"/>
    </source>
</evidence>
<feature type="transmembrane region" description="Helical" evidence="6">
    <location>
        <begin position="353"/>
        <end position="373"/>
    </location>
</feature>
<dbReference type="GO" id="GO:0016020">
    <property type="term" value="C:membrane"/>
    <property type="evidence" value="ECO:0007669"/>
    <property type="project" value="UniProtKB-SubCell"/>
</dbReference>
<feature type="non-terminal residue" evidence="9">
    <location>
        <position position="1"/>
    </location>
</feature>